<feature type="region of interest" description="Disordered" evidence="1">
    <location>
        <begin position="956"/>
        <end position="981"/>
    </location>
</feature>
<dbReference type="EMBL" id="JABELV010000150">
    <property type="protein sequence ID" value="KAG7529424.1"/>
    <property type="molecule type" value="Genomic_DNA"/>
</dbReference>
<feature type="region of interest" description="Disordered" evidence="1">
    <location>
        <begin position="1"/>
        <end position="143"/>
    </location>
</feature>
<comment type="caution">
    <text evidence="2">The sequence shown here is derived from an EMBL/GenBank/DDBJ whole genome shotgun (WGS) entry which is preliminary data.</text>
</comment>
<reference evidence="2" key="1">
    <citation type="submission" date="2020-04" db="EMBL/GenBank/DDBJ databases">
        <title>Analysis of mating type loci in Filobasidium floriforme.</title>
        <authorList>
            <person name="Nowrousian M."/>
        </authorList>
    </citation>
    <scope>NUCLEOTIDE SEQUENCE</scope>
    <source>
        <strain evidence="2">CBS 6242</strain>
    </source>
</reference>
<dbReference type="Proteomes" id="UP000812966">
    <property type="component" value="Unassembled WGS sequence"/>
</dbReference>
<feature type="region of interest" description="Disordered" evidence="1">
    <location>
        <begin position="598"/>
        <end position="640"/>
    </location>
</feature>
<keyword evidence="3" id="KW-1185">Reference proteome</keyword>
<feature type="compositionally biased region" description="Polar residues" evidence="1">
    <location>
        <begin position="182"/>
        <end position="194"/>
    </location>
</feature>
<feature type="compositionally biased region" description="Polar residues" evidence="1">
    <location>
        <begin position="1"/>
        <end position="18"/>
    </location>
</feature>
<feature type="region of interest" description="Disordered" evidence="1">
    <location>
        <begin position="914"/>
        <end position="937"/>
    </location>
</feature>
<evidence type="ECO:0000256" key="1">
    <source>
        <dbReference type="SAM" id="MobiDB-lite"/>
    </source>
</evidence>
<proteinExistence type="predicted"/>
<feature type="compositionally biased region" description="Polar residues" evidence="1">
    <location>
        <begin position="686"/>
        <end position="695"/>
    </location>
</feature>
<feature type="compositionally biased region" description="Polar residues" evidence="1">
    <location>
        <begin position="81"/>
        <end position="109"/>
    </location>
</feature>
<accession>A0A8K0JLZ3</accession>
<dbReference type="OrthoDB" id="4748970at2759"/>
<feature type="compositionally biased region" description="Polar residues" evidence="1">
    <location>
        <begin position="598"/>
        <end position="611"/>
    </location>
</feature>
<dbReference type="AlphaFoldDB" id="A0A8K0JLZ3"/>
<feature type="compositionally biased region" description="Pro residues" evidence="1">
    <location>
        <begin position="615"/>
        <end position="627"/>
    </location>
</feature>
<feature type="region of interest" description="Disordered" evidence="1">
    <location>
        <begin position="653"/>
        <end position="734"/>
    </location>
</feature>
<evidence type="ECO:0000313" key="3">
    <source>
        <dbReference type="Proteomes" id="UP000812966"/>
    </source>
</evidence>
<feature type="compositionally biased region" description="Low complexity" evidence="1">
    <location>
        <begin position="110"/>
        <end position="132"/>
    </location>
</feature>
<protein>
    <submittedName>
        <fullName evidence="2">Uncharacterized protein</fullName>
    </submittedName>
</protein>
<organism evidence="2 3">
    <name type="scientific">Filobasidium floriforme</name>
    <dbReference type="NCBI Taxonomy" id="5210"/>
    <lineage>
        <taxon>Eukaryota</taxon>
        <taxon>Fungi</taxon>
        <taxon>Dikarya</taxon>
        <taxon>Basidiomycota</taxon>
        <taxon>Agaricomycotina</taxon>
        <taxon>Tremellomycetes</taxon>
        <taxon>Filobasidiales</taxon>
        <taxon>Filobasidiaceae</taxon>
        <taxon>Filobasidium</taxon>
    </lineage>
</organism>
<feature type="region of interest" description="Disordered" evidence="1">
    <location>
        <begin position="263"/>
        <end position="288"/>
    </location>
</feature>
<sequence length="1105" mass="118707">MGQSFEDPSQNNPYNSHFPSYHNHQHTAITPVFGNEEHQLNFEDLLRVQEEQGESSSGRPSTSSKAETSGGGGGDPYTYNLGRTSGSGPPSRQNSGDSYRPSSSSNGASGFQQQGRHPQSQGSSSSGGFQFQPRRPSKRQSTTEEVLIARLQREAQEQSILQEQSQRNLQLQHLARIGAESQGHQQANQNQSPDQHLPGSEYRLSYHNPNPPSSDHLDFRQGEDTASYLSDQEQQELLQYLNNSAGLSSGDPKDQLDFAQTIEAGPSFHPPSLHSAPPIMPNNNHFHNHAHLGQEQFSSYRTTHSASVSPQPSPAFRTAQIYELPLNQDPLVLDGSQYRHGPRLSVAGQGQAQGFRGGHQRNRSFGAQSVSSYAGSIHGGGLETLEGLEDQFAAGLGGPAEGYEGSDFGGMRAAGMGMMSGVMNGPPQGMPFGNNHEFMASFSPRSGMINPALAGRPGRFQGPSRQWSEDDHGGASDATAQWRANLKAQMIEDGSERMLSEETVLVKEPMTYDPHIDQGVDVNRIEVSPRGSRFKLDTRTGLQEPMSEFARRMNSEASDYTLESMASSGETHRNEPVSGNLVDEQFQREVMNMLRSQMNAADQETQSQSQGLAMPPLPIGGAVPPPRGQALQGPATSPQQFLERVQGQVRSMAPPTFVSSPHFKSAGTFNQTKPHSPPALIIPDSGVSSPKSQPVQMPYPHQRSQEPVPSQLRHHHHPESMPPPPVPSLGGAQMQSQIPAQNNMFLGIPSGGNLTMRDSYLSPIGPGGPSINIVPSTPISGLKDGKGIWEKLAMQAQAAQGSNSSQSAEIGTPSLTNHLESSAEKTSRRASHSGNYIQRAPMQLDIATANQALFQMASAPNTAPYAAGVAPDANRALTAPFLRQRSRSEGQMQNLFSQFDIEAIRQLFGDQGSDEALSVSGHSSGGMSNPPDAAPAVDPKMVMAASFGTTGNYQYDTSNLRGSGGSDAGHGEQASQDAQGMSDAAAFAALVGGQNGEGGQSSYVITGVDPNGTTYILTRDGRRLSFDSRMARNLALMNPTSPDFQQTTFHGSITGEDVHMEHPDSHLGVSNGSFRGRPFSRGAGHVRAVKSEDLRTRDDGFDDGR</sequence>
<gene>
    <name evidence="2" type="ORF">FFLO_05652</name>
</gene>
<feature type="compositionally biased region" description="Basic and acidic residues" evidence="1">
    <location>
        <begin position="35"/>
        <end position="50"/>
    </location>
</feature>
<feature type="region of interest" description="Disordered" evidence="1">
    <location>
        <begin position="1072"/>
        <end position="1091"/>
    </location>
</feature>
<feature type="region of interest" description="Disordered" evidence="1">
    <location>
        <begin position="180"/>
        <end position="220"/>
    </location>
</feature>
<feature type="compositionally biased region" description="Low complexity" evidence="1">
    <location>
        <begin position="55"/>
        <end position="64"/>
    </location>
</feature>
<evidence type="ECO:0000313" key="2">
    <source>
        <dbReference type="EMBL" id="KAG7529424.1"/>
    </source>
</evidence>
<name>A0A8K0JLZ3_9TREE</name>